<dbReference type="EMBL" id="BAAAMU010000015">
    <property type="protein sequence ID" value="GAA1628084.1"/>
    <property type="molecule type" value="Genomic_DNA"/>
</dbReference>
<feature type="domain" description="HTH arsR-type" evidence="2">
    <location>
        <begin position="35"/>
        <end position="65"/>
    </location>
</feature>
<dbReference type="CDD" id="cd00090">
    <property type="entry name" value="HTH_ARSR"/>
    <property type="match status" value="1"/>
</dbReference>
<evidence type="ECO:0000313" key="4">
    <source>
        <dbReference type="Proteomes" id="UP001500064"/>
    </source>
</evidence>
<name>A0ABP4R3C1_9ACTN</name>
<dbReference type="Proteomes" id="UP001500064">
    <property type="component" value="Unassembled WGS sequence"/>
</dbReference>
<dbReference type="InterPro" id="IPR036390">
    <property type="entry name" value="WH_DNA-bd_sf"/>
</dbReference>
<proteinExistence type="predicted"/>
<evidence type="ECO:0000313" key="3">
    <source>
        <dbReference type="EMBL" id="GAA1628084.1"/>
    </source>
</evidence>
<evidence type="ECO:0000259" key="2">
    <source>
        <dbReference type="Pfam" id="PF01022"/>
    </source>
</evidence>
<dbReference type="InterPro" id="IPR001845">
    <property type="entry name" value="HTH_ArsR_DNA-bd_dom"/>
</dbReference>
<evidence type="ECO:0000256" key="1">
    <source>
        <dbReference type="SAM" id="MobiDB-lite"/>
    </source>
</evidence>
<dbReference type="InterPro" id="IPR011991">
    <property type="entry name" value="ArsR-like_HTH"/>
</dbReference>
<protein>
    <recommendedName>
        <fullName evidence="2">HTH arsR-type domain-containing protein</fullName>
    </recommendedName>
</protein>
<dbReference type="SUPFAM" id="SSF46785">
    <property type="entry name" value="Winged helix' DNA-binding domain"/>
    <property type="match status" value="1"/>
</dbReference>
<sequence length="93" mass="9777">MTLCDNGAEALLRIGAERPDVLLLTARLPGAPGRSSARVHALAEAFDVAEPTISHHLKALRDAGLPGCEAARASARSGCRPRQRRGRGERAVG</sequence>
<gene>
    <name evidence="3" type="ORF">GCM10009733_026020</name>
</gene>
<accession>A0ABP4R3C1</accession>
<feature type="region of interest" description="Disordered" evidence="1">
    <location>
        <begin position="72"/>
        <end position="93"/>
    </location>
</feature>
<dbReference type="Gene3D" id="1.10.10.10">
    <property type="entry name" value="Winged helix-like DNA-binding domain superfamily/Winged helix DNA-binding domain"/>
    <property type="match status" value="1"/>
</dbReference>
<dbReference type="RefSeq" id="WP_346104416.1">
    <property type="nucleotide sequence ID" value="NZ_BAAAMU010000015.1"/>
</dbReference>
<keyword evidence="4" id="KW-1185">Reference proteome</keyword>
<organism evidence="3 4">
    <name type="scientific">Nonomuraea maheshkhaliensis</name>
    <dbReference type="NCBI Taxonomy" id="419590"/>
    <lineage>
        <taxon>Bacteria</taxon>
        <taxon>Bacillati</taxon>
        <taxon>Actinomycetota</taxon>
        <taxon>Actinomycetes</taxon>
        <taxon>Streptosporangiales</taxon>
        <taxon>Streptosporangiaceae</taxon>
        <taxon>Nonomuraea</taxon>
    </lineage>
</organism>
<dbReference type="InterPro" id="IPR036388">
    <property type="entry name" value="WH-like_DNA-bd_sf"/>
</dbReference>
<reference evidence="4" key="1">
    <citation type="journal article" date="2019" name="Int. J. Syst. Evol. Microbiol.">
        <title>The Global Catalogue of Microorganisms (GCM) 10K type strain sequencing project: providing services to taxonomists for standard genome sequencing and annotation.</title>
        <authorList>
            <consortium name="The Broad Institute Genomics Platform"/>
            <consortium name="The Broad Institute Genome Sequencing Center for Infectious Disease"/>
            <person name="Wu L."/>
            <person name="Ma J."/>
        </authorList>
    </citation>
    <scope>NUCLEOTIDE SEQUENCE [LARGE SCALE GENOMIC DNA]</scope>
    <source>
        <strain evidence="4">JCM 13929</strain>
    </source>
</reference>
<comment type="caution">
    <text evidence="3">The sequence shown here is derived from an EMBL/GenBank/DDBJ whole genome shotgun (WGS) entry which is preliminary data.</text>
</comment>
<dbReference type="Pfam" id="PF01022">
    <property type="entry name" value="HTH_5"/>
    <property type="match status" value="1"/>
</dbReference>